<evidence type="ECO:0000259" key="3">
    <source>
        <dbReference type="PROSITE" id="PS51724"/>
    </source>
</evidence>
<dbReference type="GO" id="GO:0032153">
    <property type="term" value="C:cell division site"/>
    <property type="evidence" value="ECO:0007669"/>
    <property type="project" value="TreeGrafter"/>
</dbReference>
<dbReference type="Pfam" id="PF05036">
    <property type="entry name" value="SPOR"/>
    <property type="match status" value="1"/>
</dbReference>
<dbReference type="OrthoDB" id="8558195at2"/>
<dbReference type="InterPro" id="IPR052521">
    <property type="entry name" value="Cell_div_SPOR-domain"/>
</dbReference>
<feature type="domain" description="SPOR" evidence="3">
    <location>
        <begin position="145"/>
        <end position="224"/>
    </location>
</feature>
<dbReference type="eggNOG" id="COG3087">
    <property type="taxonomic scope" value="Bacteria"/>
</dbReference>
<dbReference type="EMBL" id="LNYI01000011">
    <property type="protein sequence ID" value="KTD23766.1"/>
    <property type="molecule type" value="Genomic_DNA"/>
</dbReference>
<dbReference type="Proteomes" id="UP000054869">
    <property type="component" value="Unassembled WGS sequence"/>
</dbReference>
<keyword evidence="2" id="KW-0812">Transmembrane</keyword>
<dbReference type="PATRIC" id="fig|45067.4.peg.572"/>
<name>A0A0W0VVN1_9GAMM</name>
<dbReference type="GO" id="GO:0030428">
    <property type="term" value="C:cell septum"/>
    <property type="evidence" value="ECO:0007669"/>
    <property type="project" value="TreeGrafter"/>
</dbReference>
<dbReference type="PANTHER" id="PTHR38687:SF1">
    <property type="entry name" value="CELL DIVISION PROTEIN DEDD"/>
    <property type="match status" value="1"/>
</dbReference>
<dbReference type="Gene3D" id="3.30.70.1070">
    <property type="entry name" value="Sporulation related repeat"/>
    <property type="match status" value="1"/>
</dbReference>
<dbReference type="GO" id="GO:0032506">
    <property type="term" value="P:cytokinetic process"/>
    <property type="evidence" value="ECO:0007669"/>
    <property type="project" value="TreeGrafter"/>
</dbReference>
<keyword evidence="2" id="KW-0472">Membrane</keyword>
<feature type="region of interest" description="Disordered" evidence="1">
    <location>
        <begin position="85"/>
        <end position="108"/>
    </location>
</feature>
<proteinExistence type="predicted"/>
<dbReference type="STRING" id="45067.Llan_0547"/>
<feature type="transmembrane region" description="Helical" evidence="2">
    <location>
        <begin position="21"/>
        <end position="39"/>
    </location>
</feature>
<accession>A0A0W0VVN1</accession>
<dbReference type="InterPro" id="IPR036680">
    <property type="entry name" value="SPOR-like_sf"/>
</dbReference>
<dbReference type="GO" id="GO:0042834">
    <property type="term" value="F:peptidoglycan binding"/>
    <property type="evidence" value="ECO:0007669"/>
    <property type="project" value="InterPro"/>
</dbReference>
<organism evidence="4 5">
    <name type="scientific">Legionella lansingensis</name>
    <dbReference type="NCBI Taxonomy" id="45067"/>
    <lineage>
        <taxon>Bacteria</taxon>
        <taxon>Pseudomonadati</taxon>
        <taxon>Pseudomonadota</taxon>
        <taxon>Gammaproteobacteria</taxon>
        <taxon>Legionellales</taxon>
        <taxon>Legionellaceae</taxon>
        <taxon>Legionella</taxon>
    </lineage>
</organism>
<reference evidence="4 5" key="1">
    <citation type="submission" date="2015-11" db="EMBL/GenBank/DDBJ databases">
        <title>Genomic analysis of 38 Legionella species identifies large and diverse effector repertoires.</title>
        <authorList>
            <person name="Burstein D."/>
            <person name="Amaro F."/>
            <person name="Zusman T."/>
            <person name="Lifshitz Z."/>
            <person name="Cohen O."/>
            <person name="Gilbert J.A."/>
            <person name="Pupko T."/>
            <person name="Shuman H.A."/>
            <person name="Segal G."/>
        </authorList>
    </citation>
    <scope>NUCLEOTIDE SEQUENCE [LARGE SCALE GENOMIC DNA]</scope>
    <source>
        <strain evidence="4 5">ATCC 49751</strain>
    </source>
</reference>
<evidence type="ECO:0000256" key="2">
    <source>
        <dbReference type="SAM" id="Phobius"/>
    </source>
</evidence>
<gene>
    <name evidence="4" type="ORF">Llan_0547</name>
</gene>
<keyword evidence="5" id="KW-1185">Reference proteome</keyword>
<keyword evidence="2" id="KW-1133">Transmembrane helix</keyword>
<evidence type="ECO:0000313" key="4">
    <source>
        <dbReference type="EMBL" id="KTD23766.1"/>
    </source>
</evidence>
<dbReference type="InterPro" id="IPR007730">
    <property type="entry name" value="SPOR-like_dom"/>
</dbReference>
<dbReference type="SUPFAM" id="SSF110997">
    <property type="entry name" value="Sporulation related repeat"/>
    <property type="match status" value="1"/>
</dbReference>
<evidence type="ECO:0000313" key="5">
    <source>
        <dbReference type="Proteomes" id="UP000054869"/>
    </source>
</evidence>
<dbReference type="PROSITE" id="PS51724">
    <property type="entry name" value="SPOR"/>
    <property type="match status" value="1"/>
</dbReference>
<dbReference type="AlphaFoldDB" id="A0A0W0VVN1"/>
<evidence type="ECO:0000256" key="1">
    <source>
        <dbReference type="SAM" id="MobiDB-lite"/>
    </source>
</evidence>
<protein>
    <submittedName>
        <fullName evidence="4">Sporulation domain-containing protein</fullName>
    </submittedName>
</protein>
<sequence length="226" mass="24573">MARDYGRGRQQGRQKNSGPKQFLWVLASFLCGYLTATVFDFTSLSSWVHKNILAEDEPAVQTKLVAKKEELPKPKFEFYTLLAKDHGPSPSGARPTLATPAKPGLPPQNPQVKPPIAPVIAAANNSSPGLAQAPVSEAKPVALPNRNKESYLVQMASFKSKQEAERLKALLTLKGFEVTIVAAPPQQGGWFRVILGPYPSKTEAEKVQIAVARSEHIKGIIRKANA</sequence>
<dbReference type="RefSeq" id="WP_028372233.1">
    <property type="nucleotide sequence ID" value="NZ_CAAAJD010000001.1"/>
</dbReference>
<comment type="caution">
    <text evidence="4">The sequence shown here is derived from an EMBL/GenBank/DDBJ whole genome shotgun (WGS) entry which is preliminary data.</text>
</comment>
<dbReference type="PANTHER" id="PTHR38687">
    <property type="entry name" value="CELL DIVISION PROTEIN DEDD-RELATED"/>
    <property type="match status" value="1"/>
</dbReference>